<evidence type="ECO:0000313" key="3">
    <source>
        <dbReference type="EMBL" id="MCA9397972.1"/>
    </source>
</evidence>
<keyword evidence="1" id="KW-0139">CF(1)</keyword>
<proteinExistence type="predicted"/>
<dbReference type="AlphaFoldDB" id="A0A955LWR7"/>
<dbReference type="Proteomes" id="UP000699691">
    <property type="component" value="Unassembled WGS sequence"/>
</dbReference>
<dbReference type="Gene3D" id="2.60.15.10">
    <property type="entry name" value="F0F1 ATP synthase delta/epsilon subunit, N-terminal"/>
    <property type="match status" value="1"/>
</dbReference>
<feature type="domain" description="ATP synthase F1 complex delta/epsilon subunit N-terminal" evidence="2">
    <location>
        <begin position="8"/>
        <end position="82"/>
    </location>
</feature>
<gene>
    <name evidence="3" type="ORF">KC573_04015</name>
</gene>
<dbReference type="Pfam" id="PF02823">
    <property type="entry name" value="ATP-synt_DE_N"/>
    <property type="match status" value="1"/>
</dbReference>
<dbReference type="SUPFAM" id="SSF51344">
    <property type="entry name" value="Epsilon subunit of F1F0-ATP synthase N-terminal domain"/>
    <property type="match status" value="1"/>
</dbReference>
<keyword evidence="1" id="KW-0066">ATP synthesis</keyword>
<dbReference type="InterPro" id="IPR036771">
    <property type="entry name" value="ATPsynth_dsu/esu_N"/>
</dbReference>
<evidence type="ECO:0000259" key="2">
    <source>
        <dbReference type="Pfam" id="PF02823"/>
    </source>
</evidence>
<evidence type="ECO:0000256" key="1">
    <source>
        <dbReference type="ARBA" id="ARBA00023196"/>
    </source>
</evidence>
<dbReference type="GO" id="GO:0045259">
    <property type="term" value="C:proton-transporting ATP synthase complex"/>
    <property type="evidence" value="ECO:0007669"/>
    <property type="project" value="UniProtKB-KW"/>
</dbReference>
<dbReference type="EMBL" id="JAGQKY010000218">
    <property type="protein sequence ID" value="MCA9397972.1"/>
    <property type="molecule type" value="Genomic_DNA"/>
</dbReference>
<organism evidence="3 4">
    <name type="scientific">candidate division WWE3 bacterium</name>
    <dbReference type="NCBI Taxonomy" id="2053526"/>
    <lineage>
        <taxon>Bacteria</taxon>
        <taxon>Katanobacteria</taxon>
    </lineage>
</organism>
<accession>A0A955LWR7</accession>
<dbReference type="GO" id="GO:0015986">
    <property type="term" value="P:proton motive force-driven ATP synthesis"/>
    <property type="evidence" value="ECO:0007669"/>
    <property type="project" value="InterPro"/>
</dbReference>
<evidence type="ECO:0000313" key="4">
    <source>
        <dbReference type="Proteomes" id="UP000699691"/>
    </source>
</evidence>
<reference evidence="3" key="1">
    <citation type="submission" date="2020-04" db="EMBL/GenBank/DDBJ databases">
        <authorList>
            <person name="Zhang T."/>
        </authorList>
    </citation>
    <scope>NUCLEOTIDE SEQUENCE</scope>
    <source>
        <strain evidence="3">HKST-UBA02</strain>
    </source>
</reference>
<comment type="caution">
    <text evidence="3">The sequence shown here is derived from an EMBL/GenBank/DDBJ whole genome shotgun (WGS) entry which is preliminary data.</text>
</comment>
<reference evidence="3" key="2">
    <citation type="journal article" date="2021" name="Microbiome">
        <title>Successional dynamics and alternative stable states in a saline activated sludge microbial community over 9 years.</title>
        <authorList>
            <person name="Wang Y."/>
            <person name="Ye J."/>
            <person name="Ju F."/>
            <person name="Liu L."/>
            <person name="Boyd J.A."/>
            <person name="Deng Y."/>
            <person name="Parks D.H."/>
            <person name="Jiang X."/>
            <person name="Yin X."/>
            <person name="Woodcroft B.J."/>
            <person name="Tyson G.W."/>
            <person name="Hugenholtz P."/>
            <person name="Polz M.F."/>
            <person name="Zhang T."/>
        </authorList>
    </citation>
    <scope>NUCLEOTIDE SEQUENCE</scope>
    <source>
        <strain evidence="3">HKST-UBA02</strain>
    </source>
</reference>
<sequence>MEKNIPQLQVKIRSRDQVLYDGTAIAITSKNNKGSFDVLPQHANFISLITDSIVVHINEEKEKSFEIAKGLLKTMNNTVDIYLELTKTPKL</sequence>
<name>A0A955LWR7_UNCKA</name>
<dbReference type="InterPro" id="IPR020546">
    <property type="entry name" value="ATP_synth_F1_dsu/esu_N"/>
</dbReference>
<protein>
    <recommendedName>
        <fullName evidence="2">ATP synthase F1 complex delta/epsilon subunit N-terminal domain-containing protein</fullName>
    </recommendedName>
</protein>